<keyword evidence="2" id="KW-1185">Reference proteome</keyword>
<evidence type="ECO:0000313" key="1">
    <source>
        <dbReference type="EMBL" id="THU75118.1"/>
    </source>
</evidence>
<name>A0A4S8KJ52_DENBC</name>
<gene>
    <name evidence="1" type="ORF">K435DRAFT_787642</name>
</gene>
<accession>A0A4S8KJ52</accession>
<organism evidence="1 2">
    <name type="scientific">Dendrothele bispora (strain CBS 962.96)</name>
    <dbReference type="NCBI Taxonomy" id="1314807"/>
    <lineage>
        <taxon>Eukaryota</taxon>
        <taxon>Fungi</taxon>
        <taxon>Dikarya</taxon>
        <taxon>Basidiomycota</taxon>
        <taxon>Agaricomycotina</taxon>
        <taxon>Agaricomycetes</taxon>
        <taxon>Agaricomycetidae</taxon>
        <taxon>Agaricales</taxon>
        <taxon>Agaricales incertae sedis</taxon>
        <taxon>Dendrothele</taxon>
    </lineage>
</organism>
<dbReference type="EMBL" id="ML182877">
    <property type="protein sequence ID" value="THU75118.1"/>
    <property type="molecule type" value="Genomic_DNA"/>
</dbReference>
<sequence>MGVERRIDATLIYPNGTQLLVLNQTEPNVDPRTPIQGPLPPPTERGCWFDKFALDQPAWTNGGGEGEYVLRWDIQYATSSDPSQSNDTFCGPGPYSTQTFCVERYGDRGGPAKVYSSYSHEDHHHCW</sequence>
<dbReference type="AlphaFoldDB" id="A0A4S8KJ52"/>
<evidence type="ECO:0000313" key="2">
    <source>
        <dbReference type="Proteomes" id="UP000297245"/>
    </source>
</evidence>
<proteinExistence type="predicted"/>
<reference evidence="1 2" key="1">
    <citation type="journal article" date="2019" name="Nat. Ecol. Evol.">
        <title>Megaphylogeny resolves global patterns of mushroom evolution.</title>
        <authorList>
            <person name="Varga T."/>
            <person name="Krizsan K."/>
            <person name="Foldi C."/>
            <person name="Dima B."/>
            <person name="Sanchez-Garcia M."/>
            <person name="Sanchez-Ramirez S."/>
            <person name="Szollosi G.J."/>
            <person name="Szarkandi J.G."/>
            <person name="Papp V."/>
            <person name="Albert L."/>
            <person name="Andreopoulos W."/>
            <person name="Angelini C."/>
            <person name="Antonin V."/>
            <person name="Barry K.W."/>
            <person name="Bougher N.L."/>
            <person name="Buchanan P."/>
            <person name="Buyck B."/>
            <person name="Bense V."/>
            <person name="Catcheside P."/>
            <person name="Chovatia M."/>
            <person name="Cooper J."/>
            <person name="Damon W."/>
            <person name="Desjardin D."/>
            <person name="Finy P."/>
            <person name="Geml J."/>
            <person name="Haridas S."/>
            <person name="Hughes K."/>
            <person name="Justo A."/>
            <person name="Karasinski D."/>
            <person name="Kautmanova I."/>
            <person name="Kiss B."/>
            <person name="Kocsube S."/>
            <person name="Kotiranta H."/>
            <person name="LaButti K.M."/>
            <person name="Lechner B.E."/>
            <person name="Liimatainen K."/>
            <person name="Lipzen A."/>
            <person name="Lukacs Z."/>
            <person name="Mihaltcheva S."/>
            <person name="Morgado L.N."/>
            <person name="Niskanen T."/>
            <person name="Noordeloos M.E."/>
            <person name="Ohm R.A."/>
            <person name="Ortiz-Santana B."/>
            <person name="Ovrebo C."/>
            <person name="Racz N."/>
            <person name="Riley R."/>
            <person name="Savchenko A."/>
            <person name="Shiryaev A."/>
            <person name="Soop K."/>
            <person name="Spirin V."/>
            <person name="Szebenyi C."/>
            <person name="Tomsovsky M."/>
            <person name="Tulloss R.E."/>
            <person name="Uehling J."/>
            <person name="Grigoriev I.V."/>
            <person name="Vagvolgyi C."/>
            <person name="Papp T."/>
            <person name="Martin F.M."/>
            <person name="Miettinen O."/>
            <person name="Hibbett D.S."/>
            <person name="Nagy L.G."/>
        </authorList>
    </citation>
    <scope>NUCLEOTIDE SEQUENCE [LARGE SCALE GENOMIC DNA]</scope>
    <source>
        <strain evidence="1 2">CBS 962.96</strain>
    </source>
</reference>
<dbReference type="Proteomes" id="UP000297245">
    <property type="component" value="Unassembled WGS sequence"/>
</dbReference>
<protein>
    <submittedName>
        <fullName evidence="1">Uncharacterized protein</fullName>
    </submittedName>
</protein>
<dbReference type="OrthoDB" id="3265098at2759"/>